<dbReference type="PANTHER" id="PTHR46268:SF6">
    <property type="entry name" value="UNIVERSAL STRESS PROTEIN UP12"/>
    <property type="match status" value="1"/>
</dbReference>
<name>A0A101N1W4_9ACTN</name>
<dbReference type="InterPro" id="IPR014729">
    <property type="entry name" value="Rossmann-like_a/b/a_fold"/>
</dbReference>
<evidence type="ECO:0000313" key="5">
    <source>
        <dbReference type="Proteomes" id="UP000053039"/>
    </source>
</evidence>
<dbReference type="AlphaFoldDB" id="A0A101N1W4"/>
<comment type="similarity">
    <text evidence="1">Belongs to the universal stress protein A family.</text>
</comment>
<evidence type="ECO:0000256" key="2">
    <source>
        <dbReference type="SAM" id="MobiDB-lite"/>
    </source>
</evidence>
<gene>
    <name evidence="4" type="ORF">AQI94_28880</name>
</gene>
<dbReference type="InterPro" id="IPR006016">
    <property type="entry name" value="UspA"/>
</dbReference>
<dbReference type="PANTHER" id="PTHR46268">
    <property type="entry name" value="STRESS RESPONSE PROTEIN NHAX"/>
    <property type="match status" value="1"/>
</dbReference>
<evidence type="ECO:0000256" key="1">
    <source>
        <dbReference type="ARBA" id="ARBA00008791"/>
    </source>
</evidence>
<dbReference type="EMBL" id="LMWM01000030">
    <property type="protein sequence ID" value="KUM85024.1"/>
    <property type="molecule type" value="Genomic_DNA"/>
</dbReference>
<protein>
    <submittedName>
        <fullName evidence="4">Stress-inducible protein</fullName>
    </submittedName>
</protein>
<dbReference type="InterPro" id="IPR006015">
    <property type="entry name" value="Universal_stress_UspA"/>
</dbReference>
<reference evidence="4 5" key="1">
    <citation type="submission" date="2015-10" db="EMBL/GenBank/DDBJ databases">
        <title>Draft genome sequence of Streptomyces pseudovenezuelae DSM 40212, type strain for the species Streptomyces pseudovenezuelae.</title>
        <authorList>
            <person name="Ruckert C."/>
            <person name="Winkler A."/>
            <person name="Kalinowski J."/>
            <person name="Kampfer P."/>
            <person name="Glaeser S."/>
        </authorList>
    </citation>
    <scope>NUCLEOTIDE SEQUENCE [LARGE SCALE GENOMIC DNA]</scope>
    <source>
        <strain evidence="4 5">DSM 40212</strain>
    </source>
</reference>
<dbReference type="SUPFAM" id="SSF52402">
    <property type="entry name" value="Adenine nucleotide alpha hydrolases-like"/>
    <property type="match status" value="2"/>
</dbReference>
<accession>A0A101N1W4</accession>
<feature type="domain" description="UspA" evidence="3">
    <location>
        <begin position="2"/>
        <end position="118"/>
    </location>
</feature>
<proteinExistence type="inferred from homology"/>
<organism evidence="4 5">
    <name type="scientific">Streptomyces pseudovenezuelae</name>
    <dbReference type="NCBI Taxonomy" id="67350"/>
    <lineage>
        <taxon>Bacteria</taxon>
        <taxon>Bacillati</taxon>
        <taxon>Actinomycetota</taxon>
        <taxon>Actinomycetes</taxon>
        <taxon>Kitasatosporales</taxon>
        <taxon>Streptomycetaceae</taxon>
        <taxon>Streptomyces</taxon>
        <taxon>Streptomyces aurantiacus group</taxon>
    </lineage>
</organism>
<sequence>MVVGVDGSLIAVRALDQAAQEAVRRAAGLHILYAVSDRDASGPVLASAAARVHGRHPELPVTTSAVESTAVESLVHESEEAALTVVGTRGLTGVTGLLVGAVGPRLAARARGPLMVVRHDLPRDRGTCAGERPVLLALQGDGDTDVAAYAFEEAEWRGVTLRVVHATPHRHLTPRIPSPLPATSPGRRRQVRGDPAEEAVPRLGVVRPREQHPQVCVDARTGRLSPAHALLEATREASVVVIGTHRHVVPLGRHLGPVARTLLHHSHCPVVLVPTPGG</sequence>
<comment type="caution">
    <text evidence="4">The sequence shown here is derived from an EMBL/GenBank/DDBJ whole genome shotgun (WGS) entry which is preliminary data.</text>
</comment>
<dbReference type="PRINTS" id="PR01438">
    <property type="entry name" value="UNVRSLSTRESS"/>
</dbReference>
<feature type="domain" description="UspA" evidence="3">
    <location>
        <begin position="133"/>
        <end position="274"/>
    </location>
</feature>
<feature type="region of interest" description="Disordered" evidence="2">
    <location>
        <begin position="172"/>
        <end position="195"/>
    </location>
</feature>
<evidence type="ECO:0000259" key="3">
    <source>
        <dbReference type="Pfam" id="PF00582"/>
    </source>
</evidence>
<dbReference type="Pfam" id="PF00582">
    <property type="entry name" value="Usp"/>
    <property type="match status" value="2"/>
</dbReference>
<evidence type="ECO:0000313" key="4">
    <source>
        <dbReference type="EMBL" id="KUM85024.1"/>
    </source>
</evidence>
<dbReference type="Proteomes" id="UP000053039">
    <property type="component" value="Unassembled WGS sequence"/>
</dbReference>
<dbReference type="OrthoDB" id="3865341at2"/>
<dbReference type="Gene3D" id="3.40.50.620">
    <property type="entry name" value="HUPs"/>
    <property type="match status" value="2"/>
</dbReference>